<evidence type="ECO:0000256" key="1">
    <source>
        <dbReference type="PROSITE-ProRule" id="PRU00489"/>
    </source>
</evidence>
<name>A0AAN7A7K1_9PEZI</name>
<dbReference type="SUPFAM" id="SSF53335">
    <property type="entry name" value="S-adenosyl-L-methionine-dependent methyltransferases"/>
    <property type="match status" value="1"/>
</dbReference>
<feature type="region of interest" description="Disordered" evidence="2">
    <location>
        <begin position="55"/>
        <end position="78"/>
    </location>
</feature>
<dbReference type="GO" id="GO:0003676">
    <property type="term" value="F:nucleic acid binding"/>
    <property type="evidence" value="ECO:0007669"/>
    <property type="project" value="InterPro"/>
</dbReference>
<comment type="similarity">
    <text evidence="1">Belongs to the MT-A70-like family.</text>
</comment>
<accession>A0AAN7A7K1</accession>
<feature type="compositionally biased region" description="Basic and acidic residues" evidence="2">
    <location>
        <begin position="120"/>
        <end position="132"/>
    </location>
</feature>
<dbReference type="PANTHER" id="PTHR12829">
    <property type="entry name" value="N6-ADENOSINE-METHYLTRANSFERASE"/>
    <property type="match status" value="1"/>
</dbReference>
<dbReference type="InterPro" id="IPR002052">
    <property type="entry name" value="DNA_methylase_N6_adenine_CS"/>
</dbReference>
<dbReference type="InterPro" id="IPR029063">
    <property type="entry name" value="SAM-dependent_MTases_sf"/>
</dbReference>
<feature type="region of interest" description="Disordered" evidence="2">
    <location>
        <begin position="110"/>
        <end position="190"/>
    </location>
</feature>
<dbReference type="PROSITE" id="PS00092">
    <property type="entry name" value="N6_MTASE"/>
    <property type="match status" value="1"/>
</dbReference>
<dbReference type="GO" id="GO:0032259">
    <property type="term" value="P:methylation"/>
    <property type="evidence" value="ECO:0007669"/>
    <property type="project" value="UniProtKB-KW"/>
</dbReference>
<gene>
    <name evidence="3" type="ORF">QBC36DRAFT_325408</name>
</gene>
<dbReference type="EMBL" id="MU866144">
    <property type="protein sequence ID" value="KAK4178236.1"/>
    <property type="molecule type" value="Genomic_DNA"/>
</dbReference>
<comment type="caution">
    <text evidence="3">The sequence shown here is derived from an EMBL/GenBank/DDBJ whole genome shotgun (WGS) entry which is preliminary data.</text>
</comment>
<dbReference type="GO" id="GO:0005634">
    <property type="term" value="C:nucleus"/>
    <property type="evidence" value="ECO:0007669"/>
    <property type="project" value="TreeGrafter"/>
</dbReference>
<dbReference type="AlphaFoldDB" id="A0AAN7A7K1"/>
<feature type="compositionally biased region" description="Polar residues" evidence="2">
    <location>
        <begin position="161"/>
        <end position="179"/>
    </location>
</feature>
<dbReference type="Proteomes" id="UP001302321">
    <property type="component" value="Unassembled WGS sequence"/>
</dbReference>
<sequence length="416" mass="45828">MNSSSILWQNKAKTVVLLDLPRSIEEAQYLSDKQVLPGPEFTNLTTSFRRLISSPAPEHPFLTPEPKSSGHAQSAASPASQIAELMTIASVESALENIRGSYQGPWCLPRITSQSASPDELDRTSKPIKEVEGLPIPPPKTTPIPKNPKSPPKLTGEPVTITPSQVNNPDRPNKPTTPSFYIPPHSHTLTGPFSPPPPPNQKFNLILLDPPWPNRSAKRKRSGHGTYTPLSSVSTTSQLLCSFPIASLLSPDNGGGLVAVWVTNSTRHRDLLLDPKTGIFAKNWGVELIGEWIWLKATSNGEPIVDLESQWRKPYERLLIARKKAGVVDVQGNGKGKGGMKTKVIVSVPDIHSRKPNLKRLFEEEEEEGGLLLPTGYMALEMFARNLTAGWWAWGDEAAKFQRREFWVEEGNKGES</sequence>
<protein>
    <submittedName>
        <fullName evidence="3">Methyltransferase-like protein 4</fullName>
    </submittedName>
</protein>
<dbReference type="Pfam" id="PF05063">
    <property type="entry name" value="MT-A70"/>
    <property type="match status" value="1"/>
</dbReference>
<organism evidence="3 4">
    <name type="scientific">Triangularia setosa</name>
    <dbReference type="NCBI Taxonomy" id="2587417"/>
    <lineage>
        <taxon>Eukaryota</taxon>
        <taxon>Fungi</taxon>
        <taxon>Dikarya</taxon>
        <taxon>Ascomycota</taxon>
        <taxon>Pezizomycotina</taxon>
        <taxon>Sordariomycetes</taxon>
        <taxon>Sordariomycetidae</taxon>
        <taxon>Sordariales</taxon>
        <taxon>Podosporaceae</taxon>
        <taxon>Triangularia</taxon>
    </lineage>
</organism>
<evidence type="ECO:0000313" key="3">
    <source>
        <dbReference type="EMBL" id="KAK4178236.1"/>
    </source>
</evidence>
<feature type="compositionally biased region" description="Low complexity" evidence="2">
    <location>
        <begin position="69"/>
        <end position="78"/>
    </location>
</feature>
<keyword evidence="3" id="KW-0489">Methyltransferase</keyword>
<feature type="compositionally biased region" description="Pro residues" evidence="2">
    <location>
        <begin position="135"/>
        <end position="151"/>
    </location>
</feature>
<keyword evidence="4" id="KW-1185">Reference proteome</keyword>
<evidence type="ECO:0000313" key="4">
    <source>
        <dbReference type="Proteomes" id="UP001302321"/>
    </source>
</evidence>
<evidence type="ECO:0000256" key="2">
    <source>
        <dbReference type="SAM" id="MobiDB-lite"/>
    </source>
</evidence>
<dbReference type="PANTHER" id="PTHR12829:SF4">
    <property type="entry name" value="N(6)-ADENINE-SPECIFIC METHYLTRANSFERASE METTL4"/>
    <property type="match status" value="1"/>
</dbReference>
<reference evidence="3" key="1">
    <citation type="journal article" date="2023" name="Mol. Phylogenet. Evol.">
        <title>Genome-scale phylogeny and comparative genomics of the fungal order Sordariales.</title>
        <authorList>
            <person name="Hensen N."/>
            <person name="Bonometti L."/>
            <person name="Westerberg I."/>
            <person name="Brannstrom I.O."/>
            <person name="Guillou S."/>
            <person name="Cros-Aarteil S."/>
            <person name="Calhoun S."/>
            <person name="Haridas S."/>
            <person name="Kuo A."/>
            <person name="Mondo S."/>
            <person name="Pangilinan J."/>
            <person name="Riley R."/>
            <person name="LaButti K."/>
            <person name="Andreopoulos B."/>
            <person name="Lipzen A."/>
            <person name="Chen C."/>
            <person name="Yan M."/>
            <person name="Daum C."/>
            <person name="Ng V."/>
            <person name="Clum A."/>
            <person name="Steindorff A."/>
            <person name="Ohm R.A."/>
            <person name="Martin F."/>
            <person name="Silar P."/>
            <person name="Natvig D.O."/>
            <person name="Lalanne C."/>
            <person name="Gautier V."/>
            <person name="Ament-Velasquez S.L."/>
            <person name="Kruys A."/>
            <person name="Hutchinson M.I."/>
            <person name="Powell A.J."/>
            <person name="Barry K."/>
            <person name="Miller A.N."/>
            <person name="Grigoriev I.V."/>
            <person name="Debuchy R."/>
            <person name="Gladieux P."/>
            <person name="Hiltunen Thoren M."/>
            <person name="Johannesson H."/>
        </authorList>
    </citation>
    <scope>NUCLEOTIDE SEQUENCE</scope>
    <source>
        <strain evidence="3">CBS 892.96</strain>
    </source>
</reference>
<dbReference type="InterPro" id="IPR007757">
    <property type="entry name" value="MT-A70-like"/>
</dbReference>
<keyword evidence="3" id="KW-0808">Transferase</keyword>
<proteinExistence type="inferred from homology"/>
<dbReference type="GO" id="GO:0008168">
    <property type="term" value="F:methyltransferase activity"/>
    <property type="evidence" value="ECO:0007669"/>
    <property type="project" value="UniProtKB-KW"/>
</dbReference>
<reference evidence="3" key="2">
    <citation type="submission" date="2023-05" db="EMBL/GenBank/DDBJ databases">
        <authorList>
            <consortium name="Lawrence Berkeley National Laboratory"/>
            <person name="Steindorff A."/>
            <person name="Hensen N."/>
            <person name="Bonometti L."/>
            <person name="Westerberg I."/>
            <person name="Brannstrom I.O."/>
            <person name="Guillou S."/>
            <person name="Cros-Aarteil S."/>
            <person name="Calhoun S."/>
            <person name="Haridas S."/>
            <person name="Kuo A."/>
            <person name="Mondo S."/>
            <person name="Pangilinan J."/>
            <person name="Riley R."/>
            <person name="Labutti K."/>
            <person name="Andreopoulos B."/>
            <person name="Lipzen A."/>
            <person name="Chen C."/>
            <person name="Yanf M."/>
            <person name="Daum C."/>
            <person name="Ng V."/>
            <person name="Clum A."/>
            <person name="Ohm R."/>
            <person name="Martin F."/>
            <person name="Silar P."/>
            <person name="Natvig D."/>
            <person name="Lalanne C."/>
            <person name="Gautier V."/>
            <person name="Ament-Velasquez S.L."/>
            <person name="Kruys A."/>
            <person name="Hutchinson M.I."/>
            <person name="Powell A.J."/>
            <person name="Barry K."/>
            <person name="Miller A.N."/>
            <person name="Grigoriev I.V."/>
            <person name="Debuchy R."/>
            <person name="Gladieux P."/>
            <person name="Thoren M.H."/>
            <person name="Johannesson H."/>
        </authorList>
    </citation>
    <scope>NUCLEOTIDE SEQUENCE</scope>
    <source>
        <strain evidence="3">CBS 892.96</strain>
    </source>
</reference>
<dbReference type="PROSITE" id="PS51143">
    <property type="entry name" value="MT_A70"/>
    <property type="match status" value="1"/>
</dbReference>